<keyword evidence="1" id="KW-0472">Membrane</keyword>
<evidence type="ECO:0000256" key="1">
    <source>
        <dbReference type="SAM" id="Phobius"/>
    </source>
</evidence>
<keyword evidence="3" id="KW-1185">Reference proteome</keyword>
<name>A2EZS0_TRIV3</name>
<reference evidence="2" key="2">
    <citation type="journal article" date="2007" name="Science">
        <title>Draft genome sequence of the sexually transmitted pathogen Trichomonas vaginalis.</title>
        <authorList>
            <person name="Carlton J.M."/>
            <person name="Hirt R.P."/>
            <person name="Silva J.C."/>
            <person name="Delcher A.L."/>
            <person name="Schatz M."/>
            <person name="Zhao Q."/>
            <person name="Wortman J.R."/>
            <person name="Bidwell S.L."/>
            <person name="Alsmark U.C.M."/>
            <person name="Besteiro S."/>
            <person name="Sicheritz-Ponten T."/>
            <person name="Noel C.J."/>
            <person name="Dacks J.B."/>
            <person name="Foster P.G."/>
            <person name="Simillion C."/>
            <person name="Van de Peer Y."/>
            <person name="Miranda-Saavedra D."/>
            <person name="Barton G.J."/>
            <person name="Westrop G.D."/>
            <person name="Mueller S."/>
            <person name="Dessi D."/>
            <person name="Fiori P.L."/>
            <person name="Ren Q."/>
            <person name="Paulsen I."/>
            <person name="Zhang H."/>
            <person name="Bastida-Corcuera F.D."/>
            <person name="Simoes-Barbosa A."/>
            <person name="Brown M.T."/>
            <person name="Hayes R.D."/>
            <person name="Mukherjee M."/>
            <person name="Okumura C.Y."/>
            <person name="Schneider R."/>
            <person name="Smith A.J."/>
            <person name="Vanacova S."/>
            <person name="Villalvazo M."/>
            <person name="Haas B.J."/>
            <person name="Pertea M."/>
            <person name="Feldblyum T.V."/>
            <person name="Utterback T.R."/>
            <person name="Shu C.L."/>
            <person name="Osoegawa K."/>
            <person name="de Jong P.J."/>
            <person name="Hrdy I."/>
            <person name="Horvathova L."/>
            <person name="Zubacova Z."/>
            <person name="Dolezal P."/>
            <person name="Malik S.B."/>
            <person name="Logsdon J.M. Jr."/>
            <person name="Henze K."/>
            <person name="Gupta A."/>
            <person name="Wang C.C."/>
            <person name="Dunne R.L."/>
            <person name="Upcroft J.A."/>
            <person name="Upcroft P."/>
            <person name="White O."/>
            <person name="Salzberg S.L."/>
            <person name="Tang P."/>
            <person name="Chiu C.-H."/>
            <person name="Lee Y.-S."/>
            <person name="Embley T.M."/>
            <person name="Coombs G.H."/>
            <person name="Mottram J.C."/>
            <person name="Tachezy J."/>
            <person name="Fraser-Liggett C.M."/>
            <person name="Johnson P.J."/>
        </authorList>
    </citation>
    <scope>NUCLEOTIDE SEQUENCE [LARGE SCALE GENOMIC DNA]</scope>
    <source>
        <strain evidence="2">G3</strain>
    </source>
</reference>
<organism evidence="2 3">
    <name type="scientific">Trichomonas vaginalis (strain ATCC PRA-98 / G3)</name>
    <dbReference type="NCBI Taxonomy" id="412133"/>
    <lineage>
        <taxon>Eukaryota</taxon>
        <taxon>Metamonada</taxon>
        <taxon>Parabasalia</taxon>
        <taxon>Trichomonadida</taxon>
        <taxon>Trichomonadidae</taxon>
        <taxon>Trichomonas</taxon>
    </lineage>
</organism>
<dbReference type="VEuPathDB" id="TrichDB:TVAGG3_0816440"/>
<reference evidence="2" key="1">
    <citation type="submission" date="2006-10" db="EMBL/GenBank/DDBJ databases">
        <authorList>
            <person name="Amadeo P."/>
            <person name="Zhao Q."/>
            <person name="Wortman J."/>
            <person name="Fraser-Liggett C."/>
            <person name="Carlton J."/>
        </authorList>
    </citation>
    <scope>NUCLEOTIDE SEQUENCE</scope>
    <source>
        <strain evidence="2">G3</strain>
    </source>
</reference>
<dbReference type="EMBL" id="DS113555">
    <property type="protein sequence ID" value="EAY01842.1"/>
    <property type="molecule type" value="Genomic_DNA"/>
</dbReference>
<evidence type="ECO:0000313" key="3">
    <source>
        <dbReference type="Proteomes" id="UP000001542"/>
    </source>
</evidence>
<sequence length="2084" mass="244533">MQCNVKLLIDFIKDFSAEQQDDKIPKEKVFKAIPIIRKRDIAKIVSNLNEQMPVRDAISLIISSYKFNQVVIEQIIQSTDDVKFTRQAGFAFCLQLLAAIYSPSVIIDHNTFILFFNEFEYIPSINYSIFFASELIYNIIETPEFEWSNGCITLICSYIVGHPILGHDDRFSKVFEALVTKMHCLQQYDLCLTLTSSLYRMYCEDFPLASRVDQHQIIEFVSYMMNDLSMQALKIFEIIMKKNNFQVIPVVLHELADIFSTKINICEVSISITKYSQMLKANIEEANYIQGIPSPPKLLVEEFPIDFLKSDIIELYNLILPIFQLDNKFDDTLFLALLSNMRDYGEHSPHLFDFIEFLIKLLEIRPDYKLLMAFYNSIADKALFNPNRTIFSEISLVVLSYRRKFLDLIANCESKVFPGILKMKDKNYLLFTEIVGYITTHRETINLKLFENELVIEAATNVAKNITDNLYAFSVLLDFALSLIARTKSIFFPKIVNLIDIFMNNHNYYRYIMPVIFNKLSKIDNSKSIRHISEYFIGLYQKKFEQNLILNYFSDLIHCNPQLSHQLTKLIKDFAEFPPESAEYVLRFMQVMDKDTIDPQILLQIGNSIRKVPNYVNNQMIFQKILSIIAKNHYLNKETKYIIERPYFIILLFIVYGDTPKMKEIFKIFQVLIDYLFENLKRLQIGNVDYFILCCLRNNFKITNVPIEGIDFPVLITRELYEDIAKNIFEQISVFQSNAMVIGEFALIFKKVNLEIAPEAANLLLNTLSRSIVFIKEYFPLEYNDYSKVIDDYQIDFNKICYFDIYISINDYVAAETGTLLNIITIKDDYNNSFRLILHDSKIFARMTAGNMNAIVTLYTTYQWQGDKYLGIKYQPKDDKMAQFFTWFDDREFGEASFFIPQFKGKKKLCFGGGAGQQEHFHLTQGICGKIIINNDTFTFDSKTFNLSLCASRFDLHNSITNYFAYVSQTPLELDMLILGIIHKIFVSNPESQKTFQCVFEIFQRLVAAPKKLCYKIFKVLLAIYQDITFPKLKKNWFKRLVFNFTLWAKCDCQSFCFIVTTMTSLLKEDSLYKEMIYYNFSFFSECLLYYRLIFNRTNKDKFHAHEVKLGNVTNPEDRAKCNHVMLDFIKNLGKYSLSIDDIDILLSLVHDAEDPDIFLGIIRDLAPNILTLMPDFPNKFIYFKPQDKKSTIILYCQVLHALKHPKLHIIYMMLAQKINNFNFVEELLADMIENIQIYPNTFSFILSINRLQDNVLPVIFSLFNSKDIVKNISFDGIWYLPIVQQCLNAHYMLIHDSFYLILDLINQHEDPTTNFMILFNIVFLFQEKSLCDEKLLLTFLKAAKKVKFWNFTDELFICSVFGLLFSMNYSILRKDIALYYNNHYGLSRDSSDVSTFDSMITLFNNFSVTNLYNSYELSQDIKDLCFSYYNELKSPSQFQRDVKDMIEKIFNSKLVQNTQQFEEITKIHDILKSKFLDSMGVTKNHLSLEIFLENQSGFEEIHKQKSFAQKVLDNFTSLIERSYSRPLDFPPRFIKDRHLYNQIPIIFKMKRPKKPDNFNIIDKPFDLTVNQCLRISLFSKKDASVKLQNNNLIYTTKKKEQVIKFDKIKYTRKVSKDIEILFDDGNTFLLSFDDKNVQNMIYNAFKHPAFEFNNTETSFNVILNLNEKVFGRSFNSQSFYPFFPRFICTIEDLSMLHDFSNCTDLSETPQISRAIGKKLNRLEKELEKGDFILSDFLFNFDSIFADDHIPKNCKDKYEFIYQMRRVLETDEFRQILMKWIFNLKCEFKVKKVKSDDFNFPSNSNKLKFQIPVSNPDFVAAFPQNDFFFIFIAKETSLFQFILSPKNFQQLKKVKTYQIEEMTFQKEKNSLIGLTNVGTPNIYNFDGLTEKELNRCLSYRCSSNNEEFYYVETGFEVIMDSLECIFKVNENIVDYFISDVYMIMAVVTNSSLYLFNIRRKRQIFKISLKYQPTKVMISDGFSFLAVSSKNKSYFYSQVGQVIREYDYPFDSLVTVCGFDFFTTIDEKSFVLTDIITGEKKIIEENDILDVAFNSETRVALISTNQSLILYNCPEIIPISKLEKH</sequence>
<dbReference type="RefSeq" id="XP_001314389.1">
    <property type="nucleotide sequence ID" value="XM_001314370.1"/>
</dbReference>
<keyword evidence="1" id="KW-1133">Transmembrane helix</keyword>
<gene>
    <name evidence="2" type="ORF">TVAG_002970</name>
</gene>
<dbReference type="SUPFAM" id="SSF50978">
    <property type="entry name" value="WD40 repeat-like"/>
    <property type="match status" value="1"/>
</dbReference>
<dbReference type="InterPro" id="IPR036322">
    <property type="entry name" value="WD40_repeat_dom_sf"/>
</dbReference>
<dbReference type="Proteomes" id="UP000001542">
    <property type="component" value="Unassembled WGS sequence"/>
</dbReference>
<protein>
    <submittedName>
        <fullName evidence="2">Uncharacterized protein</fullName>
    </submittedName>
</protein>
<proteinExistence type="predicted"/>
<feature type="transmembrane region" description="Helical" evidence="1">
    <location>
        <begin position="1935"/>
        <end position="1955"/>
    </location>
</feature>
<dbReference type="KEGG" id="tva:4759671"/>
<dbReference type="VEuPathDB" id="TrichDB:TVAG_002970"/>
<dbReference type="InParanoid" id="A2EZS0"/>
<accession>A2EZS0</accession>
<dbReference type="InterPro" id="IPR036372">
    <property type="entry name" value="BEACH_dom_sf"/>
</dbReference>
<keyword evidence="1" id="KW-0812">Transmembrane</keyword>
<evidence type="ECO:0000313" key="2">
    <source>
        <dbReference type="EMBL" id="EAY01842.1"/>
    </source>
</evidence>
<dbReference type="SUPFAM" id="SSF81837">
    <property type="entry name" value="BEACH domain"/>
    <property type="match status" value="1"/>
</dbReference>